<sequence length="126" mass="14764">MANGSKTASLGKSTIEIEIDEIITEIEVEVINSQDRMLIIGNDFMSDWKANIDFETHTLKLNDQGDEIYIPIEYIKSNRVKFETPIQDEYTDDEEDPTYENNEEIETFRVEDLEEEYISEDEEEVK</sequence>
<evidence type="ECO:0000313" key="2">
    <source>
        <dbReference type="Proteomes" id="UP000232722"/>
    </source>
</evidence>
<dbReference type="EMBL" id="LLXJ01003667">
    <property type="protein sequence ID" value="PKB96740.1"/>
    <property type="molecule type" value="Genomic_DNA"/>
</dbReference>
<accession>A0A2I1FJJ7</accession>
<dbReference type="VEuPathDB" id="FungiDB:FUN_003390"/>
<reference evidence="1 2" key="2">
    <citation type="submission" date="2017-09" db="EMBL/GenBank/DDBJ databases">
        <title>Extensive intraspecific genome diversity in a model arbuscular mycorrhizal fungus.</title>
        <authorList>
            <person name="Chen E.C."/>
            <person name="Morin E."/>
            <person name="Beaudet D."/>
            <person name="Noel J."/>
            <person name="Ndikumana S."/>
            <person name="Charron P."/>
            <person name="St-Onge C."/>
            <person name="Giorgi J."/>
            <person name="Grigoriev I.V."/>
            <person name="Roux C."/>
            <person name="Martin F.M."/>
            <person name="Corradi N."/>
        </authorList>
    </citation>
    <scope>NUCLEOTIDE SEQUENCE [LARGE SCALE GENOMIC DNA]</scope>
    <source>
        <strain evidence="1 2">A5</strain>
    </source>
</reference>
<dbReference type="Proteomes" id="UP000232722">
    <property type="component" value="Unassembled WGS sequence"/>
</dbReference>
<dbReference type="AlphaFoldDB" id="A0A2I1FJJ7"/>
<organism evidence="1 2">
    <name type="scientific">Rhizophagus irregularis</name>
    <dbReference type="NCBI Taxonomy" id="588596"/>
    <lineage>
        <taxon>Eukaryota</taxon>
        <taxon>Fungi</taxon>
        <taxon>Fungi incertae sedis</taxon>
        <taxon>Mucoromycota</taxon>
        <taxon>Glomeromycotina</taxon>
        <taxon>Glomeromycetes</taxon>
        <taxon>Glomerales</taxon>
        <taxon>Glomeraceae</taxon>
        <taxon>Rhizophagus</taxon>
    </lineage>
</organism>
<evidence type="ECO:0000313" key="1">
    <source>
        <dbReference type="EMBL" id="PKB96740.1"/>
    </source>
</evidence>
<proteinExistence type="predicted"/>
<dbReference type="OrthoDB" id="2430993at2759"/>
<dbReference type="InterPro" id="IPR021109">
    <property type="entry name" value="Peptidase_aspartic_dom_sf"/>
</dbReference>
<reference evidence="1 2" key="1">
    <citation type="submission" date="2016-04" db="EMBL/GenBank/DDBJ databases">
        <title>Genome analyses suggest a sexual origin of heterokaryosis in a supposedly ancient asexual fungus.</title>
        <authorList>
            <person name="Ropars J."/>
            <person name="Sedzielewska K."/>
            <person name="Noel J."/>
            <person name="Charron P."/>
            <person name="Farinelli L."/>
            <person name="Marton T."/>
            <person name="Kruger M."/>
            <person name="Pelin A."/>
            <person name="Brachmann A."/>
            <person name="Corradi N."/>
        </authorList>
    </citation>
    <scope>NUCLEOTIDE SEQUENCE [LARGE SCALE GENOMIC DNA]</scope>
    <source>
        <strain evidence="1 2">A5</strain>
    </source>
</reference>
<comment type="caution">
    <text evidence="1">The sequence shown here is derived from an EMBL/GenBank/DDBJ whole genome shotgun (WGS) entry which is preliminary data.</text>
</comment>
<name>A0A2I1FJJ7_9GLOM</name>
<gene>
    <name evidence="1" type="ORF">RhiirA5_434325</name>
</gene>
<dbReference type="VEuPathDB" id="FungiDB:RhiirA1_400336"/>
<protein>
    <submittedName>
        <fullName evidence="1">Uncharacterized protein</fullName>
    </submittedName>
</protein>
<dbReference type="Gene3D" id="2.40.70.10">
    <property type="entry name" value="Acid Proteases"/>
    <property type="match status" value="1"/>
</dbReference>